<keyword evidence="5" id="KW-1185">Reference proteome</keyword>
<organism evidence="4 5">
    <name type="scientific">Tanacetum coccineum</name>
    <dbReference type="NCBI Taxonomy" id="301880"/>
    <lineage>
        <taxon>Eukaryota</taxon>
        <taxon>Viridiplantae</taxon>
        <taxon>Streptophyta</taxon>
        <taxon>Embryophyta</taxon>
        <taxon>Tracheophyta</taxon>
        <taxon>Spermatophyta</taxon>
        <taxon>Magnoliopsida</taxon>
        <taxon>eudicotyledons</taxon>
        <taxon>Gunneridae</taxon>
        <taxon>Pentapetalae</taxon>
        <taxon>asterids</taxon>
        <taxon>campanulids</taxon>
        <taxon>Asterales</taxon>
        <taxon>Asteraceae</taxon>
        <taxon>Asteroideae</taxon>
        <taxon>Anthemideae</taxon>
        <taxon>Anthemidinae</taxon>
        <taxon>Tanacetum</taxon>
    </lineage>
</organism>
<dbReference type="EMBL" id="BQNB010012251">
    <property type="protein sequence ID" value="GJT01175.1"/>
    <property type="molecule type" value="Genomic_DNA"/>
</dbReference>
<evidence type="ECO:0000259" key="3">
    <source>
        <dbReference type="Pfam" id="PF00441"/>
    </source>
</evidence>
<dbReference type="Pfam" id="PF00441">
    <property type="entry name" value="Acyl-CoA_dh_1"/>
    <property type="match status" value="1"/>
</dbReference>
<proteinExistence type="predicted"/>
<feature type="coiled-coil region" evidence="2">
    <location>
        <begin position="72"/>
        <end position="176"/>
    </location>
</feature>
<evidence type="ECO:0000313" key="4">
    <source>
        <dbReference type="EMBL" id="GJT01175.1"/>
    </source>
</evidence>
<dbReference type="Gene3D" id="1.20.140.10">
    <property type="entry name" value="Butyryl-CoA Dehydrogenase, subunit A, domain 3"/>
    <property type="match status" value="1"/>
</dbReference>
<dbReference type="PANTHER" id="PTHR43188:SF1">
    <property type="entry name" value="ACYL-COA DEHYDROGENASE"/>
    <property type="match status" value="1"/>
</dbReference>
<name>A0ABQ5AEU4_9ASTR</name>
<protein>
    <submittedName>
        <fullName evidence="4">Kinesin-like protein KIN-12E</fullName>
    </submittedName>
</protein>
<keyword evidence="1" id="KW-0285">Flavoprotein</keyword>
<dbReference type="Proteomes" id="UP001151760">
    <property type="component" value="Unassembled WGS sequence"/>
</dbReference>
<evidence type="ECO:0000256" key="2">
    <source>
        <dbReference type="SAM" id="Coils"/>
    </source>
</evidence>
<reference evidence="4" key="2">
    <citation type="submission" date="2022-01" db="EMBL/GenBank/DDBJ databases">
        <authorList>
            <person name="Yamashiro T."/>
            <person name="Shiraishi A."/>
            <person name="Satake H."/>
            <person name="Nakayama K."/>
        </authorList>
    </citation>
    <scope>NUCLEOTIDE SEQUENCE</scope>
</reference>
<evidence type="ECO:0000313" key="5">
    <source>
        <dbReference type="Proteomes" id="UP001151760"/>
    </source>
</evidence>
<keyword evidence="2" id="KW-0175">Coiled coil</keyword>
<dbReference type="SUPFAM" id="SSF47203">
    <property type="entry name" value="Acyl-CoA dehydrogenase C-terminal domain-like"/>
    <property type="match status" value="1"/>
</dbReference>
<gene>
    <name evidence="4" type="ORF">Tco_0822344</name>
</gene>
<reference evidence="4" key="1">
    <citation type="journal article" date="2022" name="Int. J. Mol. Sci.">
        <title>Draft Genome of Tanacetum Coccineum: Genomic Comparison of Closely Related Tanacetum-Family Plants.</title>
        <authorList>
            <person name="Yamashiro T."/>
            <person name="Shiraishi A."/>
            <person name="Nakayama K."/>
            <person name="Satake H."/>
        </authorList>
    </citation>
    <scope>NUCLEOTIDE SEQUENCE</scope>
</reference>
<dbReference type="InterPro" id="IPR036250">
    <property type="entry name" value="AcylCo_DH-like_C"/>
</dbReference>
<feature type="domain" description="Acyl-CoA dehydrogenase/oxidase C-terminal" evidence="3">
    <location>
        <begin position="180"/>
        <end position="239"/>
    </location>
</feature>
<dbReference type="InterPro" id="IPR045008">
    <property type="entry name" value="ACX4-like"/>
</dbReference>
<dbReference type="InterPro" id="IPR009075">
    <property type="entry name" value="AcylCo_DH/oxidase_C"/>
</dbReference>
<comment type="caution">
    <text evidence="4">The sequence shown here is derived from an EMBL/GenBank/DDBJ whole genome shotgun (WGS) entry which is preliminary data.</text>
</comment>
<dbReference type="PANTHER" id="PTHR43188">
    <property type="entry name" value="ACYL-COENZYME A OXIDASE"/>
    <property type="match status" value="1"/>
</dbReference>
<evidence type="ECO:0000256" key="1">
    <source>
        <dbReference type="ARBA" id="ARBA00022630"/>
    </source>
</evidence>
<sequence length="291" mass="33624">MSKKKELSQLLTIKEDTKRAQLKLKQSEVEQKNNIATIKLKIKEENKKREKDTILLAIDNVEWQSSGKATELLKSEEEKTKLQLQMNHESEKLEIIKKESDKLGRKLQDLDQETQTAEVEIHKCIKSTEEMENKLQSKLKEKDESMFQVRMMEEEMNILKEEVETEMKKNRRQREKKVRLRYLQERKQFGAPLATFQINQLKLVQMLSNIQAIFLIGWRLCKLYESGHGCPGLSVTANALVTAEIARVDASCSTFILVHSSLAMLTIFDMEASFFVSSNAFESSGGRRLGH</sequence>
<accession>A0ABQ5AEU4</accession>